<dbReference type="PANTHER" id="PTHR11908">
    <property type="entry name" value="XANTHINE DEHYDROGENASE"/>
    <property type="match status" value="1"/>
</dbReference>
<dbReference type="GO" id="GO:0016491">
    <property type="term" value="F:oxidoreductase activity"/>
    <property type="evidence" value="ECO:0007669"/>
    <property type="project" value="UniProtKB-KW"/>
</dbReference>
<keyword evidence="2" id="KW-0560">Oxidoreductase</keyword>
<evidence type="ECO:0000313" key="4">
    <source>
        <dbReference type="EMBL" id="MCS7475872.1"/>
    </source>
</evidence>
<dbReference type="Gene3D" id="3.30.365.10">
    <property type="entry name" value="Aldehyde oxidase/xanthine dehydrogenase, molybdopterin binding domain"/>
    <property type="match status" value="4"/>
</dbReference>
<dbReference type="Pfam" id="PF01315">
    <property type="entry name" value="Ald_Xan_dh_C"/>
    <property type="match status" value="1"/>
</dbReference>
<dbReference type="PANTHER" id="PTHR11908:SF132">
    <property type="entry name" value="ALDEHYDE OXIDASE 1-RELATED"/>
    <property type="match status" value="1"/>
</dbReference>
<dbReference type="InterPro" id="IPR037165">
    <property type="entry name" value="AldOxase/xan_DH_Mopterin-bd_sf"/>
</dbReference>
<dbReference type="SUPFAM" id="SSF56003">
    <property type="entry name" value="Molybdenum cofactor-binding domain"/>
    <property type="match status" value="1"/>
</dbReference>
<dbReference type="GO" id="GO:0005506">
    <property type="term" value="F:iron ion binding"/>
    <property type="evidence" value="ECO:0007669"/>
    <property type="project" value="InterPro"/>
</dbReference>
<dbReference type="Pfam" id="PF20256">
    <property type="entry name" value="MoCoBD_2"/>
    <property type="match status" value="1"/>
</dbReference>
<dbReference type="EMBL" id="JANYMP010000001">
    <property type="protein sequence ID" value="MCS7475872.1"/>
    <property type="molecule type" value="Genomic_DNA"/>
</dbReference>
<gene>
    <name evidence="4" type="ORF">NZH93_03325</name>
</gene>
<sequence>MTTSPIGRIGRETDRVDGPLKAAGGARYAADHQPEGLLHAHLVQATVGRGSVRRVDVSRAEAAPGVVAVFTPFRPLPLNPPSPQQSGENYSALQDTAVRFRGQVIGLVVADTPERARDAAALVSADYAVTPSRTSLADGSPGVAQGVVQKLADGVPSIDAALAASPVTVTTSVSQHAQHHIAMEPHATTAVWVDDHLTVYTGAQAPQRAAATIAARLGVDPAKVRVLCRYTGGGFGQRSPVWNEALLCAAAARALGRPVKVVLSREQVFTAIGHRGAVRQTIRLGADTDGRLLALSHESDGELPAAGGWQMMPGRDTSAVMYRTPNIRIDQRLVTLDTPPTWSMRAPAEAPGMFALETAMDELSVRTGVDPVELRLRNHATEDPVEGRPFSSKHLEECYRVGAERFGWSGRRARPRSRTDGDWLVGTGMASAIYPAWRQSATARVRFGDDGRVTVSSATSDLGTGSFTVLAVVGADELGVPVGSVDAEVGDSALPPGGVGAYGSSVTTSTVPAVQAACRAAVEALVRAAVENPRSPFAGLDPAAVRYRRGRVEARGRSVDFRTLLHAMGVPLVEAVGATDPNTTSPYRFHCFGAHFCEVRVHRLTGEPRVARFTSVFDVGRVVNAKAARSQLRGSIIWGVGHALLEADPIEPDGRFAAATMADYLVPVHADTPEIDVHWLDHPDPHISEFGARGLGEIGLVSVAAAIGNAVFDATGTRVHDLPITLDKLL</sequence>
<dbReference type="Proteomes" id="UP001141259">
    <property type="component" value="Unassembled WGS sequence"/>
</dbReference>
<dbReference type="InterPro" id="IPR000674">
    <property type="entry name" value="Ald_Oxase/Xan_DH_a/b"/>
</dbReference>
<evidence type="ECO:0000259" key="3">
    <source>
        <dbReference type="SMART" id="SM01008"/>
    </source>
</evidence>
<name>A0A9X2VG83_9PSEU</name>
<dbReference type="Pfam" id="PF02738">
    <property type="entry name" value="MoCoBD_1"/>
    <property type="match status" value="1"/>
</dbReference>
<dbReference type="SMART" id="SM01008">
    <property type="entry name" value="Ald_Xan_dh_C"/>
    <property type="match status" value="1"/>
</dbReference>
<dbReference type="InterPro" id="IPR008274">
    <property type="entry name" value="AldOxase/xan_DH_MoCoBD1"/>
</dbReference>
<evidence type="ECO:0000256" key="2">
    <source>
        <dbReference type="ARBA" id="ARBA00023002"/>
    </source>
</evidence>
<comment type="caution">
    <text evidence="4">The sequence shown here is derived from an EMBL/GenBank/DDBJ whole genome shotgun (WGS) entry which is preliminary data.</text>
</comment>
<dbReference type="Gene3D" id="3.90.1170.50">
    <property type="entry name" value="Aldehyde oxidase/xanthine dehydrogenase, a/b hammerhead"/>
    <property type="match status" value="1"/>
</dbReference>
<dbReference type="InterPro" id="IPR046867">
    <property type="entry name" value="AldOxase/xan_DH_MoCoBD2"/>
</dbReference>
<dbReference type="InterPro" id="IPR036856">
    <property type="entry name" value="Ald_Oxase/Xan_DH_a/b_sf"/>
</dbReference>
<dbReference type="SUPFAM" id="SSF54665">
    <property type="entry name" value="CO dehydrogenase molybdoprotein N-domain-like"/>
    <property type="match status" value="1"/>
</dbReference>
<organism evidence="4 5">
    <name type="scientific">Umezawaea endophytica</name>
    <dbReference type="NCBI Taxonomy" id="1654476"/>
    <lineage>
        <taxon>Bacteria</taxon>
        <taxon>Bacillati</taxon>
        <taxon>Actinomycetota</taxon>
        <taxon>Actinomycetes</taxon>
        <taxon>Pseudonocardiales</taxon>
        <taxon>Pseudonocardiaceae</taxon>
        <taxon>Umezawaea</taxon>
    </lineage>
</organism>
<feature type="domain" description="Aldehyde oxidase/xanthine dehydrogenase a/b hammerhead" evidence="3">
    <location>
        <begin position="23"/>
        <end position="131"/>
    </location>
</feature>
<dbReference type="RefSeq" id="WP_259621371.1">
    <property type="nucleotide sequence ID" value="NZ_JANYMP010000001.1"/>
</dbReference>
<dbReference type="InterPro" id="IPR016208">
    <property type="entry name" value="Ald_Oxase/xanthine_DH-like"/>
</dbReference>
<reference evidence="4" key="1">
    <citation type="submission" date="2022-08" db="EMBL/GenBank/DDBJ databases">
        <authorList>
            <person name="Tistechok S."/>
            <person name="Samborskyy M."/>
            <person name="Roman I."/>
        </authorList>
    </citation>
    <scope>NUCLEOTIDE SEQUENCE</scope>
    <source>
        <strain evidence="4">DSM 103496</strain>
    </source>
</reference>
<keyword evidence="5" id="KW-1185">Reference proteome</keyword>
<proteinExistence type="predicted"/>
<evidence type="ECO:0000313" key="5">
    <source>
        <dbReference type="Proteomes" id="UP001141259"/>
    </source>
</evidence>
<keyword evidence="1" id="KW-0500">Molybdenum</keyword>
<protein>
    <submittedName>
        <fullName evidence="4">Xanthine dehydrogenase family protein molybdopterin-binding subunit</fullName>
    </submittedName>
</protein>
<accession>A0A9X2VG83</accession>
<evidence type="ECO:0000256" key="1">
    <source>
        <dbReference type="ARBA" id="ARBA00022505"/>
    </source>
</evidence>
<dbReference type="AlphaFoldDB" id="A0A9X2VG83"/>